<dbReference type="EMBL" id="LGRX02010883">
    <property type="protein sequence ID" value="KAK3269553.1"/>
    <property type="molecule type" value="Genomic_DNA"/>
</dbReference>
<protein>
    <submittedName>
        <fullName evidence="2">Uncharacterized protein</fullName>
    </submittedName>
</protein>
<accession>A0AAE0L2F0</accession>
<evidence type="ECO:0000313" key="3">
    <source>
        <dbReference type="Proteomes" id="UP001190700"/>
    </source>
</evidence>
<keyword evidence="3" id="KW-1185">Reference proteome</keyword>
<evidence type="ECO:0000313" key="2">
    <source>
        <dbReference type="EMBL" id="KAK3269553.1"/>
    </source>
</evidence>
<dbReference type="AlphaFoldDB" id="A0AAE0L2F0"/>
<name>A0AAE0L2F0_9CHLO</name>
<dbReference type="Proteomes" id="UP001190700">
    <property type="component" value="Unassembled WGS sequence"/>
</dbReference>
<reference evidence="2 3" key="1">
    <citation type="journal article" date="2015" name="Genome Biol. Evol.">
        <title>Comparative Genomics of a Bacterivorous Green Alga Reveals Evolutionary Causalities and Consequences of Phago-Mixotrophic Mode of Nutrition.</title>
        <authorList>
            <person name="Burns J.A."/>
            <person name="Paasch A."/>
            <person name="Narechania A."/>
            <person name="Kim E."/>
        </authorList>
    </citation>
    <scope>NUCLEOTIDE SEQUENCE [LARGE SCALE GENOMIC DNA]</scope>
    <source>
        <strain evidence="2 3">PLY_AMNH</strain>
    </source>
</reference>
<evidence type="ECO:0000256" key="1">
    <source>
        <dbReference type="SAM" id="MobiDB-lite"/>
    </source>
</evidence>
<proteinExistence type="predicted"/>
<sequence>MIPVKAFAHQPRAHLPSESRHVPSPRGGKIITTRTFAAARPSKIYVGRREDEVEQPIDLEEHCAILEEFWEAQKDSSNTRSGYAMARSTIAVCKSCQQRQQAFESPLAVAQRTVVLADLLALQPVEAAMAAEDDPRILSMSSAQISEVMIQLK</sequence>
<organism evidence="2 3">
    <name type="scientific">Cymbomonas tetramitiformis</name>
    <dbReference type="NCBI Taxonomy" id="36881"/>
    <lineage>
        <taxon>Eukaryota</taxon>
        <taxon>Viridiplantae</taxon>
        <taxon>Chlorophyta</taxon>
        <taxon>Pyramimonadophyceae</taxon>
        <taxon>Pyramimonadales</taxon>
        <taxon>Pyramimonadaceae</taxon>
        <taxon>Cymbomonas</taxon>
    </lineage>
</organism>
<comment type="caution">
    <text evidence="2">The sequence shown here is derived from an EMBL/GenBank/DDBJ whole genome shotgun (WGS) entry which is preliminary data.</text>
</comment>
<feature type="region of interest" description="Disordered" evidence="1">
    <location>
        <begin position="1"/>
        <end position="28"/>
    </location>
</feature>
<gene>
    <name evidence="2" type="ORF">CYMTET_22008</name>
</gene>